<gene>
    <name evidence="2" type="ORF">N0V84_001838</name>
</gene>
<accession>A0A9W8WKI1</accession>
<evidence type="ECO:0000313" key="3">
    <source>
        <dbReference type="Proteomes" id="UP001140502"/>
    </source>
</evidence>
<protein>
    <submittedName>
        <fullName evidence="2">Uncharacterized protein</fullName>
    </submittedName>
</protein>
<proteinExistence type="predicted"/>
<dbReference type="Proteomes" id="UP001140502">
    <property type="component" value="Unassembled WGS sequence"/>
</dbReference>
<evidence type="ECO:0000313" key="2">
    <source>
        <dbReference type="EMBL" id="KAJ4327729.1"/>
    </source>
</evidence>
<keyword evidence="3" id="KW-1185">Reference proteome</keyword>
<sequence length="64" mass="7225">MEMTLESESGSGSITHLHNSESINHFRKLESESESESVARFHTDPLDMFSGRVGRPGLIHRTIR</sequence>
<comment type="caution">
    <text evidence="2">The sequence shown here is derived from an EMBL/GenBank/DDBJ whole genome shotgun (WGS) entry which is preliminary data.</text>
</comment>
<dbReference type="EMBL" id="JAPEUR010000020">
    <property type="protein sequence ID" value="KAJ4327729.1"/>
    <property type="molecule type" value="Genomic_DNA"/>
</dbReference>
<dbReference type="AlphaFoldDB" id="A0A9W8WKI1"/>
<name>A0A9W8WKI1_9HYPO</name>
<evidence type="ECO:0000256" key="1">
    <source>
        <dbReference type="SAM" id="MobiDB-lite"/>
    </source>
</evidence>
<feature type="region of interest" description="Disordered" evidence="1">
    <location>
        <begin position="1"/>
        <end position="22"/>
    </location>
</feature>
<organism evidence="2 3">
    <name type="scientific">Fusarium piperis</name>
    <dbReference type="NCBI Taxonomy" id="1435070"/>
    <lineage>
        <taxon>Eukaryota</taxon>
        <taxon>Fungi</taxon>
        <taxon>Dikarya</taxon>
        <taxon>Ascomycota</taxon>
        <taxon>Pezizomycotina</taxon>
        <taxon>Sordariomycetes</taxon>
        <taxon>Hypocreomycetidae</taxon>
        <taxon>Hypocreales</taxon>
        <taxon>Nectriaceae</taxon>
        <taxon>Fusarium</taxon>
        <taxon>Fusarium solani species complex</taxon>
    </lineage>
</organism>
<reference evidence="2" key="1">
    <citation type="submission" date="2022-10" db="EMBL/GenBank/DDBJ databases">
        <title>Tapping the CABI collections for fungal endophytes: first genome assemblies for Collariella, Neodidymelliopsis, Ascochyta clinopodiicola, Didymella pomorum, Didymosphaeria variabile, Neocosmospora piperis and Neocucurbitaria cava.</title>
        <authorList>
            <person name="Hill R."/>
        </authorList>
    </citation>
    <scope>NUCLEOTIDE SEQUENCE</scope>
    <source>
        <strain evidence="2">IMI 366586</strain>
    </source>
</reference>